<dbReference type="RefSeq" id="WP_136825140.1">
    <property type="nucleotide sequence ID" value="NZ_SWBP01000001.1"/>
</dbReference>
<dbReference type="InterPro" id="IPR006860">
    <property type="entry name" value="FecR"/>
</dbReference>
<feature type="domain" description="Protein FecR C-terminal" evidence="3">
    <location>
        <begin position="244"/>
        <end position="309"/>
    </location>
</feature>
<dbReference type="PANTHER" id="PTHR30273:SF2">
    <property type="entry name" value="PROTEIN FECR"/>
    <property type="match status" value="1"/>
</dbReference>
<keyword evidence="1" id="KW-1133">Transmembrane helix</keyword>
<evidence type="ECO:0000313" key="5">
    <source>
        <dbReference type="Proteomes" id="UP000308181"/>
    </source>
</evidence>
<keyword evidence="1" id="KW-0472">Membrane</keyword>
<dbReference type="OrthoDB" id="1523735at2"/>
<dbReference type="PIRSF" id="PIRSF018266">
    <property type="entry name" value="FecR"/>
    <property type="match status" value="1"/>
</dbReference>
<reference evidence="4 5" key="1">
    <citation type="submission" date="2019-04" db="EMBL/GenBank/DDBJ databases">
        <title>Pedobacter sp. AR-3-17 sp. nov., isolated from Arctic soil.</title>
        <authorList>
            <person name="Dahal R.H."/>
            <person name="Kim D.-U."/>
        </authorList>
    </citation>
    <scope>NUCLEOTIDE SEQUENCE [LARGE SCALE GENOMIC DNA]</scope>
    <source>
        <strain evidence="4 5">AR-3-17</strain>
    </source>
</reference>
<feature type="domain" description="FecR protein" evidence="2">
    <location>
        <begin position="112"/>
        <end position="201"/>
    </location>
</feature>
<name>A0A4U1C6J2_9SPHI</name>
<feature type="transmembrane region" description="Helical" evidence="1">
    <location>
        <begin position="82"/>
        <end position="104"/>
    </location>
</feature>
<evidence type="ECO:0000313" key="4">
    <source>
        <dbReference type="EMBL" id="TKC00935.1"/>
    </source>
</evidence>
<gene>
    <name evidence="4" type="ORF">FA046_04455</name>
</gene>
<keyword evidence="5" id="KW-1185">Reference proteome</keyword>
<dbReference type="Gene3D" id="3.55.50.30">
    <property type="match status" value="1"/>
</dbReference>
<evidence type="ECO:0000259" key="3">
    <source>
        <dbReference type="Pfam" id="PF16344"/>
    </source>
</evidence>
<dbReference type="InterPro" id="IPR032508">
    <property type="entry name" value="FecR_C"/>
</dbReference>
<accession>A0A4U1C6J2</accession>
<dbReference type="EMBL" id="SWBP01000001">
    <property type="protein sequence ID" value="TKC00935.1"/>
    <property type="molecule type" value="Genomic_DNA"/>
</dbReference>
<protein>
    <submittedName>
        <fullName evidence="4">DUF4974 domain-containing protein</fullName>
    </submittedName>
</protein>
<dbReference type="GO" id="GO:0016989">
    <property type="term" value="F:sigma factor antagonist activity"/>
    <property type="evidence" value="ECO:0007669"/>
    <property type="project" value="TreeGrafter"/>
</dbReference>
<evidence type="ECO:0000256" key="1">
    <source>
        <dbReference type="SAM" id="Phobius"/>
    </source>
</evidence>
<dbReference type="Proteomes" id="UP000308181">
    <property type="component" value="Unassembled WGS sequence"/>
</dbReference>
<evidence type="ECO:0000259" key="2">
    <source>
        <dbReference type="Pfam" id="PF04773"/>
    </source>
</evidence>
<keyword evidence="1" id="KW-0812">Transmembrane</keyword>
<sequence>MENRIDDIDEEVYLAKWMAGEISDAELKQLISENDFASFQKIKAGITIFEQLEAPLDLTFQKIKEKIKSNAQTKPKAKILNLYSKIALAVAAAIIIFLSINIFFGDHYIIHQTGFGAQEVVILLDGSEVILNAKSELKYNKKTWNTNREVSLKGEAFFKVKKGSKFTVVTNHGKVVVLGTQFNVNSRSDFFEVICYSGKVKVVSKSKELMLLPNQSMRNISGEITEAKAVILDAVPTWIVGESSFKSVPLKQVILALENQFNIQIDSKNVDDAVIFTGSFDHKDLTIALASVFKTVQLKYSISNNKVTLSK</sequence>
<dbReference type="Pfam" id="PF16344">
    <property type="entry name" value="FecR_C"/>
    <property type="match status" value="1"/>
</dbReference>
<dbReference type="Pfam" id="PF04773">
    <property type="entry name" value="FecR"/>
    <property type="match status" value="1"/>
</dbReference>
<comment type="caution">
    <text evidence="4">The sequence shown here is derived from an EMBL/GenBank/DDBJ whole genome shotgun (WGS) entry which is preliminary data.</text>
</comment>
<dbReference type="AlphaFoldDB" id="A0A4U1C6J2"/>
<proteinExistence type="predicted"/>
<organism evidence="4 5">
    <name type="scientific">Pedobacter cryophilus</name>
    <dbReference type="NCBI Taxonomy" id="2571271"/>
    <lineage>
        <taxon>Bacteria</taxon>
        <taxon>Pseudomonadati</taxon>
        <taxon>Bacteroidota</taxon>
        <taxon>Sphingobacteriia</taxon>
        <taxon>Sphingobacteriales</taxon>
        <taxon>Sphingobacteriaceae</taxon>
        <taxon>Pedobacter</taxon>
    </lineage>
</organism>
<dbReference type="PANTHER" id="PTHR30273">
    <property type="entry name" value="PERIPLASMIC SIGNAL SENSOR AND SIGMA FACTOR ACTIVATOR FECR-RELATED"/>
    <property type="match status" value="1"/>
</dbReference>
<dbReference type="InterPro" id="IPR012373">
    <property type="entry name" value="Ferrdict_sens_TM"/>
</dbReference>
<dbReference type="Gene3D" id="2.60.120.1440">
    <property type="match status" value="1"/>
</dbReference>